<evidence type="ECO:0000313" key="3">
    <source>
        <dbReference type="Proteomes" id="UP001500221"/>
    </source>
</evidence>
<evidence type="ECO:0000313" key="2">
    <source>
        <dbReference type="EMBL" id="GAA5143836.1"/>
    </source>
</evidence>
<name>A0ABP9PEV0_9ACTN</name>
<dbReference type="InterPro" id="IPR041375">
    <property type="entry name" value="VapC45_PIN-like"/>
</dbReference>
<organism evidence="2 3">
    <name type="scientific">Nocardioides marinquilinus</name>
    <dbReference type="NCBI Taxonomy" id="1210400"/>
    <lineage>
        <taxon>Bacteria</taxon>
        <taxon>Bacillati</taxon>
        <taxon>Actinomycetota</taxon>
        <taxon>Actinomycetes</taxon>
        <taxon>Propionibacteriales</taxon>
        <taxon>Nocardioidaceae</taxon>
        <taxon>Nocardioides</taxon>
    </lineage>
</organism>
<gene>
    <name evidence="2" type="ORF">GCM10023340_10190</name>
</gene>
<accession>A0ABP9PEV0</accession>
<dbReference type="EMBL" id="BAABKG010000001">
    <property type="protein sequence ID" value="GAA5143836.1"/>
    <property type="molecule type" value="Genomic_DNA"/>
</dbReference>
<comment type="caution">
    <text evidence="2">The sequence shown here is derived from an EMBL/GenBank/DDBJ whole genome shotgun (WGS) entry which is preliminary data.</text>
</comment>
<evidence type="ECO:0000259" key="1">
    <source>
        <dbReference type="Pfam" id="PF18478"/>
    </source>
</evidence>
<keyword evidence="3" id="KW-1185">Reference proteome</keyword>
<feature type="domain" description="VapC45 PIN like" evidence="1">
    <location>
        <begin position="3"/>
        <end position="58"/>
    </location>
</feature>
<protein>
    <recommendedName>
        <fullName evidence="1">VapC45 PIN like domain-containing protein</fullName>
    </recommendedName>
</protein>
<dbReference type="Pfam" id="PF18478">
    <property type="entry name" value="PIN_10"/>
    <property type="match status" value="1"/>
</dbReference>
<reference evidence="3" key="1">
    <citation type="journal article" date="2019" name="Int. J. Syst. Evol. Microbiol.">
        <title>The Global Catalogue of Microorganisms (GCM) 10K type strain sequencing project: providing services to taxonomists for standard genome sequencing and annotation.</title>
        <authorList>
            <consortium name="The Broad Institute Genomics Platform"/>
            <consortium name="The Broad Institute Genome Sequencing Center for Infectious Disease"/>
            <person name="Wu L."/>
            <person name="Ma J."/>
        </authorList>
    </citation>
    <scope>NUCLEOTIDE SEQUENCE [LARGE SCALE GENOMIC DNA]</scope>
    <source>
        <strain evidence="3">JCM 18459</strain>
    </source>
</reference>
<sequence>MAEHYGEQSGQAVTDRDWLELAGSNGWPVLAKDERIRYRPEERAAIIAFGVRAFYLTSGNLTAEQMAEAYIASRSTIWTSAAMDGPGLFAVTRTSIRQIELAD</sequence>
<proteinExistence type="predicted"/>
<dbReference type="Proteomes" id="UP001500221">
    <property type="component" value="Unassembled WGS sequence"/>
</dbReference>